<evidence type="ECO:0000313" key="6">
    <source>
        <dbReference type="EMBL" id="ALE03483.1"/>
    </source>
</evidence>
<dbReference type="PATRIC" id="fig|1318743.3.peg.682"/>
<dbReference type="InterPro" id="IPR050808">
    <property type="entry name" value="Phage_Integrase"/>
</dbReference>
<name>A0A0M4L6V0_9HYPH</name>
<proteinExistence type="inferred from homology"/>
<dbReference type="InterPro" id="IPR010998">
    <property type="entry name" value="Integrase_recombinase_N"/>
</dbReference>
<dbReference type="STRING" id="1318743.PU02_0669"/>
<dbReference type="GO" id="GO:0003677">
    <property type="term" value="F:DNA binding"/>
    <property type="evidence" value="ECO:0007669"/>
    <property type="project" value="UniProtKB-KW"/>
</dbReference>
<dbReference type="SUPFAM" id="SSF56349">
    <property type="entry name" value="DNA breaking-rejoining enzymes"/>
    <property type="match status" value="1"/>
</dbReference>
<dbReference type="KEGG" id="banc:PU02_0669"/>
<evidence type="ECO:0000256" key="1">
    <source>
        <dbReference type="ARBA" id="ARBA00008857"/>
    </source>
</evidence>
<dbReference type="GO" id="GO:0006310">
    <property type="term" value="P:DNA recombination"/>
    <property type="evidence" value="ECO:0007669"/>
    <property type="project" value="UniProtKB-KW"/>
</dbReference>
<dbReference type="PANTHER" id="PTHR30629:SF2">
    <property type="entry name" value="PROPHAGE INTEGRASE INTS-RELATED"/>
    <property type="match status" value="1"/>
</dbReference>
<dbReference type="Gene3D" id="1.10.150.130">
    <property type="match status" value="1"/>
</dbReference>
<evidence type="ECO:0000256" key="3">
    <source>
        <dbReference type="ARBA" id="ARBA00023125"/>
    </source>
</evidence>
<dbReference type="PROSITE" id="PS51898">
    <property type="entry name" value="TYR_RECOMBINASE"/>
    <property type="match status" value="1"/>
</dbReference>
<evidence type="ECO:0000256" key="4">
    <source>
        <dbReference type="ARBA" id="ARBA00023172"/>
    </source>
</evidence>
<accession>A0A0M4L6V0</accession>
<protein>
    <submittedName>
        <fullName evidence="6">Integrase</fullName>
    </submittedName>
</protein>
<reference evidence="6 7" key="1">
    <citation type="journal article" date="2015" name="Genome Announc.">
        <title>Complete Genome Sequence of Bartonella ancashensis Strain 20.00, Isolated from the Blood of a Patient with Verruga Peruana.</title>
        <authorList>
            <person name="Hang J."/>
            <person name="Mullins K.E."/>
            <person name="Clifford R.J."/>
            <person name="Onmus-Leone F."/>
            <person name="Yang Y."/>
            <person name="Jiang J."/>
            <person name="Leguia M."/>
            <person name="Kasper M.R."/>
            <person name="Maguina C."/>
            <person name="Lesho E.P."/>
            <person name="Jarman R.G."/>
            <person name="Richards A.L."/>
            <person name="Blazes D."/>
        </authorList>
    </citation>
    <scope>NUCLEOTIDE SEQUENCE [LARGE SCALE GENOMIC DNA]</scope>
    <source>
        <strain evidence="6 7">20.00</strain>
    </source>
</reference>
<dbReference type="AlphaFoldDB" id="A0A0M4L6V0"/>
<keyword evidence="4" id="KW-0233">DNA recombination</keyword>
<keyword evidence="7" id="KW-1185">Reference proteome</keyword>
<dbReference type="GO" id="GO:0015074">
    <property type="term" value="P:DNA integration"/>
    <property type="evidence" value="ECO:0007669"/>
    <property type="project" value="UniProtKB-KW"/>
</dbReference>
<dbReference type="RefSeq" id="WP_053944043.1">
    <property type="nucleotide sequence ID" value="NZ_CP010401.1"/>
</dbReference>
<evidence type="ECO:0000313" key="7">
    <source>
        <dbReference type="Proteomes" id="UP000057213"/>
    </source>
</evidence>
<dbReference type="InterPro" id="IPR002104">
    <property type="entry name" value="Integrase_catalytic"/>
</dbReference>
<dbReference type="PANTHER" id="PTHR30629">
    <property type="entry name" value="PROPHAGE INTEGRASE"/>
    <property type="match status" value="1"/>
</dbReference>
<comment type="similarity">
    <text evidence="1">Belongs to the 'phage' integrase family.</text>
</comment>
<feature type="domain" description="Tyr recombinase" evidence="5">
    <location>
        <begin position="161"/>
        <end position="339"/>
    </location>
</feature>
<keyword evidence="2" id="KW-0229">DNA integration</keyword>
<evidence type="ECO:0000256" key="2">
    <source>
        <dbReference type="ARBA" id="ARBA00022908"/>
    </source>
</evidence>
<dbReference type="EMBL" id="CP010401">
    <property type="protein sequence ID" value="ALE03483.1"/>
    <property type="molecule type" value="Genomic_DNA"/>
</dbReference>
<gene>
    <name evidence="6" type="ORF">PU02_0669</name>
</gene>
<dbReference type="OrthoDB" id="7873969at2"/>
<dbReference type="InterPro" id="IPR011010">
    <property type="entry name" value="DNA_brk_join_enz"/>
</dbReference>
<dbReference type="Pfam" id="PF00589">
    <property type="entry name" value="Phage_integrase"/>
    <property type="match status" value="1"/>
</dbReference>
<organism evidence="6 7">
    <name type="scientific">Bartonella ancashensis</name>
    <dbReference type="NCBI Taxonomy" id="1318743"/>
    <lineage>
        <taxon>Bacteria</taxon>
        <taxon>Pseudomonadati</taxon>
        <taxon>Pseudomonadota</taxon>
        <taxon>Alphaproteobacteria</taxon>
        <taxon>Hyphomicrobiales</taxon>
        <taxon>Bartonellaceae</taxon>
        <taxon>Bartonella</taxon>
    </lineage>
</organism>
<dbReference type="Gene3D" id="1.10.443.10">
    <property type="entry name" value="Intergrase catalytic core"/>
    <property type="match status" value="1"/>
</dbReference>
<evidence type="ECO:0000259" key="5">
    <source>
        <dbReference type="PROSITE" id="PS51898"/>
    </source>
</evidence>
<sequence length="347" mass="39250">MSKQRPPHLVKQITQYGKTVWYVRIGHGPRRRVRGAYGTQEFINNYKTALSELEGRTLPLSKPGAPVEGSFAWLLTQYFNSVNWYSLAKSTKRQKELILMKVLDSIGHLSYKVIQKKHIIAGVERRKETPATAQNFLKALNSLFKWAMEQGLLEKNPTLGVKAPPLKNKDGFVVWSEADIDKYYYHWPLGTHERVWIDVLLYTGLRRGDAIRIGWKDVTDNIIHLKTEKSKFQMDVFLPILPELAETLEIGPIGDETFICGKSGKKLTKEGFGNVFREACNVANVKKSAHGLRKLAATRAANAGATVAQLKAIFGWTEDNMASLYTKSADRKRLALEAIKKLKKHEG</sequence>
<keyword evidence="3" id="KW-0238">DNA-binding</keyword>
<dbReference type="Proteomes" id="UP000057213">
    <property type="component" value="Chromosome"/>
</dbReference>
<dbReference type="InterPro" id="IPR013762">
    <property type="entry name" value="Integrase-like_cat_sf"/>
</dbReference>